<dbReference type="Proteomes" id="UP000253606">
    <property type="component" value="Chromosome"/>
</dbReference>
<reference evidence="1 2" key="1">
    <citation type="journal article" date="2018" name="Front. Microbiol.">
        <title>Hydrolytic Capabilities as a Key to Environmental Success: Chitinolytic and Cellulolytic Acidobacteria From Acidic Sub-arctic Soils and Boreal Peatlands.</title>
        <authorList>
            <person name="Belova S.E."/>
            <person name="Ravin N.V."/>
            <person name="Pankratov T.A."/>
            <person name="Rakitin A.L."/>
            <person name="Ivanova A.A."/>
            <person name="Beletsky A.V."/>
            <person name="Mardanov A.V."/>
            <person name="Sinninghe Damste J.S."/>
            <person name="Dedysh S.N."/>
        </authorList>
    </citation>
    <scope>NUCLEOTIDE SEQUENCE [LARGE SCALE GENOMIC DNA]</scope>
    <source>
        <strain evidence="1 2">SBC82</strain>
    </source>
</reference>
<protein>
    <submittedName>
        <fullName evidence="1">Uncharacterized protein</fullName>
    </submittedName>
</protein>
<sequence>MAALAKQTKQSRVIGFFLACVRRRYLIENPTLGLGRVKVVQID</sequence>
<dbReference type="AlphaFoldDB" id="A0A2Z5G4Q9"/>
<proteinExistence type="predicted"/>
<accession>A0A2Z5G4Q9</accession>
<dbReference type="EMBL" id="CP030840">
    <property type="protein sequence ID" value="AXC13655.1"/>
    <property type="molecule type" value="Genomic_DNA"/>
</dbReference>
<evidence type="ECO:0000313" key="1">
    <source>
        <dbReference type="EMBL" id="AXC13655.1"/>
    </source>
</evidence>
<keyword evidence="2" id="KW-1185">Reference proteome</keyword>
<evidence type="ECO:0000313" key="2">
    <source>
        <dbReference type="Proteomes" id="UP000253606"/>
    </source>
</evidence>
<organism evidence="1 2">
    <name type="scientific">Acidisarcina polymorpha</name>
    <dbReference type="NCBI Taxonomy" id="2211140"/>
    <lineage>
        <taxon>Bacteria</taxon>
        <taxon>Pseudomonadati</taxon>
        <taxon>Acidobacteriota</taxon>
        <taxon>Terriglobia</taxon>
        <taxon>Terriglobales</taxon>
        <taxon>Acidobacteriaceae</taxon>
        <taxon>Acidisarcina</taxon>
    </lineage>
</organism>
<dbReference type="KEGG" id="abas:ACPOL_4382"/>
<gene>
    <name evidence="1" type="ORF">ACPOL_4382</name>
</gene>
<name>A0A2Z5G4Q9_9BACT</name>